<organism evidence="2 3">
    <name type="scientific">Clostridium ljungdahlii</name>
    <dbReference type="NCBI Taxonomy" id="1538"/>
    <lineage>
        <taxon>Bacteria</taxon>
        <taxon>Bacillati</taxon>
        <taxon>Bacillota</taxon>
        <taxon>Clostridia</taxon>
        <taxon>Eubacteriales</taxon>
        <taxon>Clostridiaceae</taxon>
        <taxon>Clostridium</taxon>
    </lineage>
</organism>
<dbReference type="AlphaFoldDB" id="A0A168QMA2"/>
<proteinExistence type="predicted"/>
<evidence type="ECO:0008006" key="4">
    <source>
        <dbReference type="Google" id="ProtNLM"/>
    </source>
</evidence>
<feature type="signal peptide" evidence="1">
    <location>
        <begin position="1"/>
        <end position="21"/>
    </location>
</feature>
<reference evidence="2 3" key="1">
    <citation type="journal article" date="2015" name="Biotechnol. Bioeng.">
        <title>Genome sequence and phenotypic characterization of Caulobacter segnis.</title>
        <authorList>
            <person name="Patel S."/>
            <person name="Fletcher B."/>
            <person name="Scott D.C."/>
            <person name="Ely B."/>
        </authorList>
    </citation>
    <scope>NUCLEOTIDE SEQUENCE [LARGE SCALE GENOMIC DNA]</scope>
    <source>
        <strain evidence="2 3">ERI-2</strain>
    </source>
</reference>
<dbReference type="Proteomes" id="UP000077407">
    <property type="component" value="Unassembled WGS sequence"/>
</dbReference>
<dbReference type="RefSeq" id="WP_063555226.1">
    <property type="nucleotide sequence ID" value="NZ_LITT01000014.1"/>
</dbReference>
<evidence type="ECO:0000313" key="3">
    <source>
        <dbReference type="Proteomes" id="UP000077407"/>
    </source>
</evidence>
<gene>
    <name evidence="2" type="ORF">WY13_01716</name>
</gene>
<feature type="chain" id="PRO_5038662451" description="Lipoprotein" evidence="1">
    <location>
        <begin position="22"/>
        <end position="164"/>
    </location>
</feature>
<protein>
    <recommendedName>
        <fullName evidence="4">Lipoprotein</fullName>
    </recommendedName>
</protein>
<evidence type="ECO:0000313" key="2">
    <source>
        <dbReference type="EMBL" id="OAA89343.1"/>
    </source>
</evidence>
<sequence>MKKKLSLIMAISLLIINLVGCGIQKSVTEVKDKAKNATEQAKNDVMQIPKNLQADMGTGTFYISTPSGTSQNGAVPVIYADKNTQIEQIGVNTSGFNGKNLSYIFVDGALNAKEQLAESQSSINLKGDALKVGKHKVDVVQYNNNKTSDSVVTHKTAYYEVKSK</sequence>
<accession>A0A168QMA2</accession>
<dbReference type="PATRIC" id="fig|1538.10.peg.2161"/>
<keyword evidence="1" id="KW-0732">Signal</keyword>
<dbReference type="OrthoDB" id="1758165at2"/>
<dbReference type="EMBL" id="LITT01000014">
    <property type="protein sequence ID" value="OAA89343.1"/>
    <property type="molecule type" value="Genomic_DNA"/>
</dbReference>
<evidence type="ECO:0000256" key="1">
    <source>
        <dbReference type="SAM" id="SignalP"/>
    </source>
</evidence>
<comment type="caution">
    <text evidence="2">The sequence shown here is derived from an EMBL/GenBank/DDBJ whole genome shotgun (WGS) entry which is preliminary data.</text>
</comment>
<name>A0A168QMA2_9CLOT</name>